<accession>A0A4Z2HW60</accession>
<keyword evidence="2" id="KW-1185">Reference proteome</keyword>
<comment type="caution">
    <text evidence="1">The sequence shown here is derived from an EMBL/GenBank/DDBJ whole genome shotgun (WGS) entry which is preliminary data.</text>
</comment>
<name>A0A4Z2HW60_9TELE</name>
<evidence type="ECO:0000313" key="1">
    <source>
        <dbReference type="EMBL" id="TNN69918.1"/>
    </source>
</evidence>
<sequence>MWRRKQHQRCGFIPSSQLLLRSSELLNLEWKQLEPLLRTRGSVGSEGLSAPGLFLYPGPLPEPSEWTKP</sequence>
<protein>
    <submittedName>
        <fullName evidence="1">Uncharacterized protein</fullName>
    </submittedName>
</protein>
<reference evidence="1 2" key="1">
    <citation type="submission" date="2019-03" db="EMBL/GenBank/DDBJ databases">
        <title>First draft genome of Liparis tanakae, snailfish: a comprehensive survey of snailfish specific genes.</title>
        <authorList>
            <person name="Kim W."/>
            <person name="Song I."/>
            <person name="Jeong J.-H."/>
            <person name="Kim D."/>
            <person name="Kim S."/>
            <person name="Ryu S."/>
            <person name="Song J.Y."/>
            <person name="Lee S.K."/>
        </authorList>
    </citation>
    <scope>NUCLEOTIDE SEQUENCE [LARGE SCALE GENOMIC DNA]</scope>
    <source>
        <tissue evidence="1">Muscle</tissue>
    </source>
</reference>
<organism evidence="1 2">
    <name type="scientific">Liparis tanakae</name>
    <name type="common">Tanaka's snailfish</name>
    <dbReference type="NCBI Taxonomy" id="230148"/>
    <lineage>
        <taxon>Eukaryota</taxon>
        <taxon>Metazoa</taxon>
        <taxon>Chordata</taxon>
        <taxon>Craniata</taxon>
        <taxon>Vertebrata</taxon>
        <taxon>Euteleostomi</taxon>
        <taxon>Actinopterygii</taxon>
        <taxon>Neopterygii</taxon>
        <taxon>Teleostei</taxon>
        <taxon>Neoteleostei</taxon>
        <taxon>Acanthomorphata</taxon>
        <taxon>Eupercaria</taxon>
        <taxon>Perciformes</taxon>
        <taxon>Cottioidei</taxon>
        <taxon>Cottales</taxon>
        <taxon>Liparidae</taxon>
        <taxon>Liparis</taxon>
    </lineage>
</organism>
<proteinExistence type="predicted"/>
<dbReference type="Proteomes" id="UP000314294">
    <property type="component" value="Unassembled WGS sequence"/>
</dbReference>
<dbReference type="AlphaFoldDB" id="A0A4Z2HW60"/>
<gene>
    <name evidence="1" type="ORF">EYF80_019791</name>
</gene>
<evidence type="ECO:0000313" key="2">
    <source>
        <dbReference type="Proteomes" id="UP000314294"/>
    </source>
</evidence>
<dbReference type="EMBL" id="SRLO01000169">
    <property type="protein sequence ID" value="TNN69918.1"/>
    <property type="molecule type" value="Genomic_DNA"/>
</dbReference>